<protein>
    <submittedName>
        <fullName evidence="1">Uncharacterized protein</fullName>
    </submittedName>
</protein>
<organism evidence="1 2">
    <name type="scientific">Caenorhabditis nigoni</name>
    <dbReference type="NCBI Taxonomy" id="1611254"/>
    <lineage>
        <taxon>Eukaryota</taxon>
        <taxon>Metazoa</taxon>
        <taxon>Ecdysozoa</taxon>
        <taxon>Nematoda</taxon>
        <taxon>Chromadorea</taxon>
        <taxon>Rhabditida</taxon>
        <taxon>Rhabditina</taxon>
        <taxon>Rhabditomorpha</taxon>
        <taxon>Rhabditoidea</taxon>
        <taxon>Rhabditidae</taxon>
        <taxon>Peloderinae</taxon>
        <taxon>Caenorhabditis</taxon>
    </lineage>
</organism>
<evidence type="ECO:0000313" key="1">
    <source>
        <dbReference type="EMBL" id="PIC50727.1"/>
    </source>
</evidence>
<name>A0A2G5VG58_9PELO</name>
<dbReference type="Proteomes" id="UP000230233">
    <property type="component" value="Chromosome I"/>
</dbReference>
<dbReference type="AlphaFoldDB" id="A0A2G5VG58"/>
<keyword evidence="2" id="KW-1185">Reference proteome</keyword>
<gene>
    <name evidence="1" type="primary">Cnig_chr_I.g1519</name>
    <name evidence="1" type="ORF">B9Z55_001519</name>
</gene>
<accession>A0A2G5VG58</accession>
<comment type="caution">
    <text evidence="1">The sequence shown here is derived from an EMBL/GenBank/DDBJ whole genome shotgun (WGS) entry which is preliminary data.</text>
</comment>
<reference evidence="2" key="1">
    <citation type="submission" date="2017-10" db="EMBL/GenBank/DDBJ databases">
        <title>Rapid genome shrinkage in a self-fertile nematode reveals novel sperm competition proteins.</title>
        <authorList>
            <person name="Yin D."/>
            <person name="Schwarz E.M."/>
            <person name="Thomas C.G."/>
            <person name="Felde R.L."/>
            <person name="Korf I.F."/>
            <person name="Cutter A.D."/>
            <person name="Schartner C.M."/>
            <person name="Ralston E.J."/>
            <person name="Meyer B.J."/>
            <person name="Haag E.S."/>
        </authorList>
    </citation>
    <scope>NUCLEOTIDE SEQUENCE [LARGE SCALE GENOMIC DNA]</scope>
    <source>
        <strain evidence="2">JU1422</strain>
    </source>
</reference>
<proteinExistence type="predicted"/>
<evidence type="ECO:0000313" key="2">
    <source>
        <dbReference type="Proteomes" id="UP000230233"/>
    </source>
</evidence>
<dbReference type="EMBL" id="PDUG01000001">
    <property type="protein sequence ID" value="PIC50727.1"/>
    <property type="molecule type" value="Genomic_DNA"/>
</dbReference>
<sequence length="95" mass="11194">MRFSARRLPIHFSSFCFVRLPIFFCLSPERGTASVSRINSKIREKRMSDGMHCSIQFPSASCTTITFHESRMKKTKDTFYVFSVYIYEIKHREAL</sequence>